<evidence type="ECO:0000256" key="1">
    <source>
        <dbReference type="ARBA" id="ARBA00006313"/>
    </source>
</evidence>
<dbReference type="AlphaFoldDB" id="A0A0D3QM47"/>
<evidence type="ECO:0000313" key="2">
    <source>
        <dbReference type="EMBL" id="AJO68018.1"/>
    </source>
</evidence>
<name>A0A0D3QM47_9PSED</name>
<dbReference type="Gene3D" id="3.90.56.10">
    <property type="entry name" value="Monooxygenase component MmoB/DmpM"/>
    <property type="match status" value="1"/>
</dbReference>
<sequence length="103" mass="11646">MSTLADQALHNNNVGPIIRAGDLVEPVIETAEIDNPGKEITVEDRRAYVRIAAEGELILTRKTLEERLGRPFNMQELEINLASFAGQIQADEDQIRFYFDKTM</sequence>
<dbReference type="GO" id="GO:0004497">
    <property type="term" value="F:monooxygenase activity"/>
    <property type="evidence" value="ECO:0007669"/>
    <property type="project" value="InterPro"/>
</dbReference>
<dbReference type="InterPro" id="IPR036889">
    <property type="entry name" value="mOase_MmoB_DmpM_sf"/>
</dbReference>
<gene>
    <name evidence="2" type="primary">tmoD</name>
</gene>
<dbReference type="Pfam" id="PF02406">
    <property type="entry name" value="MmoB_DmpM"/>
    <property type="match status" value="1"/>
</dbReference>
<protein>
    <submittedName>
        <fullName evidence="2">Effector</fullName>
    </submittedName>
</protein>
<reference evidence="2" key="1">
    <citation type="journal article" date="2015" name="Mol. Biotechnol.">
        <title>Cloning of Toluene 4-Monooxygenase Genes and Application of Two-Phase System to the Production of the Anticancer Agent, Indirubin.</title>
        <authorList>
            <person name="Wongsaroj L."/>
            <person name="Sallabhan R."/>
            <person name="Dubbs J.M."/>
            <person name="Mongkolsuk S."/>
            <person name="Loprasert S."/>
        </authorList>
    </citation>
    <scope>NUCLEOTIDE SEQUENCE</scope>
    <source>
        <strain evidence="2">M4</strain>
    </source>
</reference>
<dbReference type="BRENDA" id="1.14.13.236">
    <property type="organism ID" value="15000"/>
</dbReference>
<dbReference type="SUPFAM" id="SSF56029">
    <property type="entry name" value="Monooxygenase (hydroxylase) regulatory protein"/>
    <property type="match status" value="1"/>
</dbReference>
<dbReference type="InterPro" id="IPR003454">
    <property type="entry name" value="MOase_MmoB_DmpM"/>
</dbReference>
<proteinExistence type="inferred from homology"/>
<accession>A0A0D3QM47</accession>
<dbReference type="EMBL" id="KJ735680">
    <property type="protein sequence ID" value="AJO68018.1"/>
    <property type="molecule type" value="Genomic_DNA"/>
</dbReference>
<comment type="similarity">
    <text evidence="1">Belongs to the TmoD/XamoD family.</text>
</comment>
<organism evidence="2">
    <name type="scientific">Pseudomonas sp. M4(2015)</name>
    <dbReference type="NCBI Taxonomy" id="1617279"/>
    <lineage>
        <taxon>Bacteria</taxon>
        <taxon>Pseudomonadati</taxon>
        <taxon>Pseudomonadota</taxon>
        <taxon>Gammaproteobacteria</taxon>
        <taxon>Pseudomonadales</taxon>
        <taxon>Pseudomonadaceae</taxon>
        <taxon>Pseudomonas</taxon>
    </lineage>
</organism>